<evidence type="ECO:0000259" key="6">
    <source>
        <dbReference type="PROSITE" id="PS50950"/>
    </source>
</evidence>
<sequence length="575" mass="67784">MRYHPWPMRAMRNQHGVDPFVTHRVAQPKKNICRLSVNQANHLICHDECTFQHFERIQHETNYRNTYSFFSAPKDPETRKKWQNAIAIENYVVTDDTYVCSKHFQKDDIITHWVSGVPPHVITIKYKKCRLRPGAVPGKSYHLQENAQTQENSSDFDNNISKFDKISTVIKKETNFLIPRTEEKSQLKNDENHKTTYLNYQSYRNVNDYVHNSKQNFSNKMELSENVSNVNRSTFKESPKQNLNQIKQNKSMIFMENSINRQEGGIDIKEERMEDINSEDKIEEQSQISKEDSCPNMSKKVSLANLQSSFKDYISEEHETMIWKAMKKKKLADDNFEATKNVYIENQIMYNLNYDQLDKYYSISNENDENDENEMLFEDLLEVCTEVLLPRGWSCLVTSKGHTTTIVYLCMGMTKSGMPFTEKQVFIKSDMMLHCAVVNKEINPLIYNLIRTGKHLQVQNLLDIEELIDEFDRRTICQGIYNTEKFQNINRVIVAYKDGIKWRHILCPLIVNTDSLRCTKCISLSYTLQYKSKKLLFLRNPSIFTKQQQMYPVRQKYKQTINTNKQHIESINIFK</sequence>
<reference evidence="7 8" key="1">
    <citation type="submission" date="2015-07" db="EMBL/GenBank/DDBJ databases">
        <title>The genome of Melipona quadrifasciata.</title>
        <authorList>
            <person name="Pan H."/>
            <person name="Kapheim K."/>
        </authorList>
    </citation>
    <scope>NUCLEOTIDE SEQUENCE [LARGE SCALE GENOMIC DNA]</scope>
    <source>
        <strain evidence="7">0111107301</strain>
        <tissue evidence="7">Whole body</tissue>
    </source>
</reference>
<evidence type="ECO:0000256" key="3">
    <source>
        <dbReference type="ARBA" id="ARBA00022833"/>
    </source>
</evidence>
<evidence type="ECO:0000256" key="5">
    <source>
        <dbReference type="PROSITE-ProRule" id="PRU00309"/>
    </source>
</evidence>
<keyword evidence="4 5" id="KW-0238">DNA-binding</keyword>
<proteinExistence type="predicted"/>
<evidence type="ECO:0000256" key="2">
    <source>
        <dbReference type="ARBA" id="ARBA00022771"/>
    </source>
</evidence>
<dbReference type="GO" id="GO:0008270">
    <property type="term" value="F:zinc ion binding"/>
    <property type="evidence" value="ECO:0007669"/>
    <property type="project" value="UniProtKB-KW"/>
</dbReference>
<dbReference type="SUPFAM" id="SSF57716">
    <property type="entry name" value="Glucocorticoid receptor-like (DNA-binding domain)"/>
    <property type="match status" value="1"/>
</dbReference>
<keyword evidence="8" id="KW-1185">Reference proteome</keyword>
<dbReference type="PROSITE" id="PS50950">
    <property type="entry name" value="ZF_THAP"/>
    <property type="match status" value="1"/>
</dbReference>
<dbReference type="InterPro" id="IPR026516">
    <property type="entry name" value="THAP1/10"/>
</dbReference>
<protein>
    <recommendedName>
        <fullName evidence="6">THAP-type domain-containing protein</fullName>
    </recommendedName>
</protein>
<dbReference type="OrthoDB" id="7331812at2759"/>
<evidence type="ECO:0000256" key="4">
    <source>
        <dbReference type="ARBA" id="ARBA00023125"/>
    </source>
</evidence>
<evidence type="ECO:0000313" key="8">
    <source>
        <dbReference type="Proteomes" id="UP000053105"/>
    </source>
</evidence>
<keyword evidence="2 5" id="KW-0863">Zinc-finger</keyword>
<dbReference type="InterPro" id="IPR006612">
    <property type="entry name" value="THAP_Znf"/>
</dbReference>
<dbReference type="SMART" id="SM00692">
    <property type="entry name" value="DM3"/>
    <property type="match status" value="1"/>
</dbReference>
<feature type="domain" description="THAP-type" evidence="6">
    <location>
        <begin position="43"/>
        <end position="140"/>
    </location>
</feature>
<dbReference type="Proteomes" id="UP000053105">
    <property type="component" value="Unassembled WGS sequence"/>
</dbReference>
<evidence type="ECO:0000313" key="7">
    <source>
        <dbReference type="EMBL" id="KOX75782.1"/>
    </source>
</evidence>
<dbReference type="GO" id="GO:0043565">
    <property type="term" value="F:sequence-specific DNA binding"/>
    <property type="evidence" value="ECO:0007669"/>
    <property type="project" value="InterPro"/>
</dbReference>
<dbReference type="PANTHER" id="PTHR46600:SF11">
    <property type="entry name" value="THAP DOMAIN-CONTAINING PROTEIN 10"/>
    <property type="match status" value="1"/>
</dbReference>
<dbReference type="Pfam" id="PF05485">
    <property type="entry name" value="THAP"/>
    <property type="match status" value="1"/>
</dbReference>
<dbReference type="Gene3D" id="6.20.210.20">
    <property type="entry name" value="THAP domain"/>
    <property type="match status" value="1"/>
</dbReference>
<dbReference type="EMBL" id="KQ435758">
    <property type="protein sequence ID" value="KOX75782.1"/>
    <property type="molecule type" value="Genomic_DNA"/>
</dbReference>
<accession>A0A0N1ITR6</accession>
<name>A0A0N1ITR6_9HYME</name>
<keyword evidence="1" id="KW-0479">Metal-binding</keyword>
<dbReference type="InterPro" id="IPR038441">
    <property type="entry name" value="THAP_Znf_sf"/>
</dbReference>
<dbReference type="AlphaFoldDB" id="A0A0N1ITR6"/>
<organism evidence="7 8">
    <name type="scientific">Melipona quadrifasciata</name>
    <dbReference type="NCBI Taxonomy" id="166423"/>
    <lineage>
        <taxon>Eukaryota</taxon>
        <taxon>Metazoa</taxon>
        <taxon>Ecdysozoa</taxon>
        <taxon>Arthropoda</taxon>
        <taxon>Hexapoda</taxon>
        <taxon>Insecta</taxon>
        <taxon>Pterygota</taxon>
        <taxon>Neoptera</taxon>
        <taxon>Endopterygota</taxon>
        <taxon>Hymenoptera</taxon>
        <taxon>Apocrita</taxon>
        <taxon>Aculeata</taxon>
        <taxon>Apoidea</taxon>
        <taxon>Anthophila</taxon>
        <taxon>Apidae</taxon>
        <taxon>Melipona</taxon>
    </lineage>
</organism>
<gene>
    <name evidence="7" type="ORF">WN51_12570</name>
</gene>
<keyword evidence="3" id="KW-0862">Zinc</keyword>
<evidence type="ECO:0000256" key="1">
    <source>
        <dbReference type="ARBA" id="ARBA00022723"/>
    </source>
</evidence>
<dbReference type="PANTHER" id="PTHR46600">
    <property type="entry name" value="THAP DOMAIN-CONTAINING"/>
    <property type="match status" value="1"/>
</dbReference>
<dbReference type="STRING" id="166423.A0A0N1ITR6"/>